<dbReference type="SUPFAM" id="SSF55083">
    <property type="entry name" value="6-hydroxymethyl-7,8-dihydropterin pyrophosphokinase, HPPK"/>
    <property type="match status" value="1"/>
</dbReference>
<evidence type="ECO:0000256" key="10">
    <source>
        <dbReference type="ARBA" id="ARBA00029409"/>
    </source>
</evidence>
<comment type="function">
    <text evidence="10">Catalyzes the transfer of pyrophosphate from adenosine triphosphate (ATP) to 6-hydroxymethyl-7,8-dihydropterin, an enzymatic step in folate biosynthesis pathway.</text>
</comment>
<evidence type="ECO:0000256" key="1">
    <source>
        <dbReference type="ARBA" id="ARBA00005051"/>
    </source>
</evidence>
<comment type="caution">
    <text evidence="14">The sequence shown here is derived from an EMBL/GenBank/DDBJ whole genome shotgun (WGS) entry which is preliminary data.</text>
</comment>
<comment type="similarity">
    <text evidence="2">Belongs to the HPPK family.</text>
</comment>
<dbReference type="PROSITE" id="PS00794">
    <property type="entry name" value="HPPK"/>
    <property type="match status" value="1"/>
</dbReference>
<dbReference type="STRING" id="13690.AX777_04115"/>
<keyword evidence="8" id="KW-0067">ATP-binding</keyword>
<reference evidence="15 17" key="2">
    <citation type="submission" date="2016-02" db="EMBL/GenBank/DDBJ databases">
        <authorList>
            <person name="Wen L."/>
            <person name="He K."/>
            <person name="Yang H."/>
        </authorList>
    </citation>
    <scope>NUCLEOTIDE SEQUENCE [LARGE SCALE GENOMIC DNA]</scope>
    <source>
        <strain evidence="15 17">CD09_2</strain>
    </source>
</reference>
<sequence>MPDTSRHLYALSIGSNRPLSARLTPPRLLAEAVRRIGALGDVLALSPTIETPPLGPSRRRFANAALLVASALPPPAMLAALQGIEAGLGRRRFQRWGARRLDIDIILWSGGHWRSRDLLIPHPAFAQRDFVLRPLSAIAPDWKCPPSGQSVRHLHALLRKASYHRATRG</sequence>
<dbReference type="EC" id="2.7.6.3" evidence="3"/>
<dbReference type="AlphaFoldDB" id="A0A084ET25"/>
<accession>A0A084ET25</accession>
<feature type="domain" description="7,8-dihydro-6-hydroxymethylpterin-pyrophosphokinase" evidence="13">
    <location>
        <begin position="95"/>
        <end position="106"/>
    </location>
</feature>
<dbReference type="PATRIC" id="fig|13690.10.peg.593"/>
<dbReference type="EMBL" id="JGVR01000002">
    <property type="protein sequence ID" value="KEZ21117.1"/>
    <property type="molecule type" value="Genomic_DNA"/>
</dbReference>
<dbReference type="NCBIfam" id="TIGR01498">
    <property type="entry name" value="folK"/>
    <property type="match status" value="1"/>
</dbReference>
<comment type="pathway">
    <text evidence="1">Cofactor biosynthesis; tetrahydrofolate biosynthesis; 2-amino-4-hydroxy-6-hydroxymethyl-7,8-dihydropteridine diphosphate from 7,8-dihydroneopterin triphosphate: step 4/4.</text>
</comment>
<evidence type="ECO:0000259" key="13">
    <source>
        <dbReference type="PROSITE" id="PS00794"/>
    </source>
</evidence>
<dbReference type="PANTHER" id="PTHR43071:SF1">
    <property type="entry name" value="2-AMINO-4-HYDROXY-6-HYDROXYMETHYLDIHYDROPTERIDINE PYROPHOSPHOKINASE"/>
    <property type="match status" value="1"/>
</dbReference>
<dbReference type="eggNOG" id="COG0801">
    <property type="taxonomic scope" value="Bacteria"/>
</dbReference>
<dbReference type="UniPathway" id="UPA00077">
    <property type="reaction ID" value="UER00155"/>
</dbReference>
<dbReference type="GO" id="GO:0046656">
    <property type="term" value="P:folic acid biosynthetic process"/>
    <property type="evidence" value="ECO:0007669"/>
    <property type="project" value="UniProtKB-KW"/>
</dbReference>
<protein>
    <recommendedName>
        <fullName evidence="4">2-amino-4-hydroxy-6-hydroxymethyldihydropteridine pyrophosphokinase</fullName>
        <ecNumber evidence="3">2.7.6.3</ecNumber>
    </recommendedName>
    <alternativeName>
        <fullName evidence="11">6-hydroxymethyl-7,8-dihydropterin pyrophosphokinase</fullName>
    </alternativeName>
    <alternativeName>
        <fullName evidence="12">7,8-dihydro-6-hydroxymethylpterin-pyrophosphokinase</fullName>
    </alternativeName>
</protein>
<dbReference type="Proteomes" id="UP000028534">
    <property type="component" value="Unassembled WGS sequence"/>
</dbReference>
<evidence type="ECO:0000256" key="12">
    <source>
        <dbReference type="ARBA" id="ARBA00033413"/>
    </source>
</evidence>
<evidence type="ECO:0000313" key="15">
    <source>
        <dbReference type="EMBL" id="OAH45828.1"/>
    </source>
</evidence>
<dbReference type="InterPro" id="IPR035907">
    <property type="entry name" value="Hppk_sf"/>
</dbReference>
<dbReference type="CDD" id="cd00483">
    <property type="entry name" value="HPPK"/>
    <property type="match status" value="1"/>
</dbReference>
<evidence type="ECO:0000256" key="7">
    <source>
        <dbReference type="ARBA" id="ARBA00022777"/>
    </source>
</evidence>
<keyword evidence="9" id="KW-0289">Folate biosynthesis</keyword>
<dbReference type="OrthoDB" id="9808041at2"/>
<evidence type="ECO:0000256" key="6">
    <source>
        <dbReference type="ARBA" id="ARBA00022741"/>
    </source>
</evidence>
<organism evidence="14 16">
    <name type="scientific">Sphingobium yanoikuyae</name>
    <name type="common">Sphingomonas yanoikuyae</name>
    <dbReference type="NCBI Taxonomy" id="13690"/>
    <lineage>
        <taxon>Bacteria</taxon>
        <taxon>Pseudomonadati</taxon>
        <taxon>Pseudomonadota</taxon>
        <taxon>Alphaproteobacteria</taxon>
        <taxon>Sphingomonadales</taxon>
        <taxon>Sphingomonadaceae</taxon>
        <taxon>Sphingobium</taxon>
    </lineage>
</organism>
<keyword evidence="7 14" id="KW-0418">Kinase</keyword>
<evidence type="ECO:0000256" key="5">
    <source>
        <dbReference type="ARBA" id="ARBA00022679"/>
    </source>
</evidence>
<dbReference type="InterPro" id="IPR000550">
    <property type="entry name" value="Hppk"/>
</dbReference>
<reference evidence="14 16" key="1">
    <citation type="submission" date="2014-03" db="EMBL/GenBank/DDBJ databases">
        <title>Genome sequence of Sphingobium yanoikuyae B1.</title>
        <authorList>
            <person name="Gan H.M."/>
            <person name="Gan H.Y."/>
            <person name="Savka M.A."/>
        </authorList>
    </citation>
    <scope>NUCLEOTIDE SEQUENCE [LARGE SCALE GENOMIC DNA]</scope>
    <source>
        <strain evidence="14 16">B1</strain>
    </source>
</reference>
<dbReference type="GO" id="GO:0005524">
    <property type="term" value="F:ATP binding"/>
    <property type="evidence" value="ECO:0007669"/>
    <property type="project" value="UniProtKB-KW"/>
</dbReference>
<gene>
    <name evidence="15" type="ORF">AX777_04115</name>
    <name evidence="14" type="ORF">CP98_00567</name>
</gene>
<dbReference type="RefSeq" id="WP_017501399.1">
    <property type="nucleotide sequence ID" value="NZ_JBHIWD010000007.1"/>
</dbReference>
<dbReference type="EMBL" id="LSTR01000022">
    <property type="protein sequence ID" value="OAH45828.1"/>
    <property type="molecule type" value="Genomic_DNA"/>
</dbReference>
<evidence type="ECO:0000256" key="8">
    <source>
        <dbReference type="ARBA" id="ARBA00022840"/>
    </source>
</evidence>
<evidence type="ECO:0000256" key="4">
    <source>
        <dbReference type="ARBA" id="ARBA00016218"/>
    </source>
</evidence>
<dbReference type="Proteomes" id="UP000077262">
    <property type="component" value="Unassembled WGS sequence"/>
</dbReference>
<proteinExistence type="inferred from homology"/>
<evidence type="ECO:0000313" key="16">
    <source>
        <dbReference type="Proteomes" id="UP000028534"/>
    </source>
</evidence>
<dbReference type="GO" id="GO:0003848">
    <property type="term" value="F:2-amino-4-hydroxy-6-hydroxymethyldihydropteridine diphosphokinase activity"/>
    <property type="evidence" value="ECO:0007669"/>
    <property type="project" value="UniProtKB-EC"/>
</dbReference>
<evidence type="ECO:0000256" key="9">
    <source>
        <dbReference type="ARBA" id="ARBA00022909"/>
    </source>
</evidence>
<keyword evidence="5" id="KW-0808">Transferase</keyword>
<evidence type="ECO:0000313" key="17">
    <source>
        <dbReference type="Proteomes" id="UP000077262"/>
    </source>
</evidence>
<evidence type="ECO:0000313" key="14">
    <source>
        <dbReference type="EMBL" id="KEZ21117.1"/>
    </source>
</evidence>
<evidence type="ECO:0000256" key="11">
    <source>
        <dbReference type="ARBA" id="ARBA00029766"/>
    </source>
</evidence>
<dbReference type="Gene3D" id="3.30.70.560">
    <property type="entry name" value="7,8-Dihydro-6-hydroxymethylpterin-pyrophosphokinase HPPK"/>
    <property type="match status" value="1"/>
</dbReference>
<evidence type="ECO:0000256" key="3">
    <source>
        <dbReference type="ARBA" id="ARBA00013253"/>
    </source>
</evidence>
<dbReference type="Pfam" id="PF01288">
    <property type="entry name" value="HPPK"/>
    <property type="match status" value="1"/>
</dbReference>
<evidence type="ECO:0000256" key="2">
    <source>
        <dbReference type="ARBA" id="ARBA00005810"/>
    </source>
</evidence>
<name>A0A084ET25_SPHYA</name>
<dbReference type="GO" id="GO:0016301">
    <property type="term" value="F:kinase activity"/>
    <property type="evidence" value="ECO:0007669"/>
    <property type="project" value="UniProtKB-KW"/>
</dbReference>
<dbReference type="PANTHER" id="PTHR43071">
    <property type="entry name" value="2-AMINO-4-HYDROXY-6-HYDROXYMETHYLDIHYDROPTERIDINE PYROPHOSPHOKINASE"/>
    <property type="match status" value="1"/>
</dbReference>
<keyword evidence="6" id="KW-0547">Nucleotide-binding</keyword>
<dbReference type="GO" id="GO:0046654">
    <property type="term" value="P:tetrahydrofolate biosynthetic process"/>
    <property type="evidence" value="ECO:0007669"/>
    <property type="project" value="UniProtKB-UniPathway"/>
</dbReference>